<name>A0A346NSL9_9ALTE</name>
<feature type="binding site" evidence="4">
    <location>
        <position position="128"/>
    </location>
    <ligand>
        <name>a divalent metal cation</name>
        <dbReference type="ChEBI" id="CHEBI:60240"/>
        <label>2</label>
    </ligand>
</feature>
<dbReference type="PROSITE" id="PS01137">
    <property type="entry name" value="TATD_1"/>
    <property type="match status" value="1"/>
</dbReference>
<dbReference type="AlphaFoldDB" id="A0A346NSL9"/>
<evidence type="ECO:0000256" key="4">
    <source>
        <dbReference type="PIRSR" id="PIRSR005902-1"/>
    </source>
</evidence>
<dbReference type="InterPro" id="IPR015991">
    <property type="entry name" value="TatD/YcfH-like"/>
</dbReference>
<evidence type="ECO:0000256" key="1">
    <source>
        <dbReference type="ARBA" id="ARBA00009275"/>
    </source>
</evidence>
<sequence>MIDSHCHLDFTTFADDLASVLQRSREQGVKHFLIPGTTEQGWQRQLQLHKDLPDVDIAFGLHPYFAQTMTASAFDTLSHYVAKHHRQLVAIGEAGLDATVETPMKTQQDRLEQQLTLAAEYHLPIILHHRKTHHLLIEMIKHTRFSQGGVIHAFSGSKQVANTYIDEGFKLGVGGTITYDRANKTRATLAQAPIEALLLETDSPDMPLAGFQGQRNTPQQLPRIAHELATLRGCPIEQVIEQTSRNYRQLFQRQ</sequence>
<feature type="binding site" evidence="4">
    <location>
        <position position="7"/>
    </location>
    <ligand>
        <name>a divalent metal cation</name>
        <dbReference type="ChEBI" id="CHEBI:60240"/>
        <label>1</label>
    </ligand>
</feature>
<dbReference type="CDD" id="cd01310">
    <property type="entry name" value="TatD_DNAse"/>
    <property type="match status" value="1"/>
</dbReference>
<feature type="binding site" evidence="4">
    <location>
        <position position="202"/>
    </location>
    <ligand>
        <name>a divalent metal cation</name>
        <dbReference type="ChEBI" id="CHEBI:60240"/>
        <label>1</label>
    </ligand>
</feature>
<keyword evidence="2 4" id="KW-0479">Metal-binding</keyword>
<dbReference type="GO" id="GO:0016788">
    <property type="term" value="F:hydrolase activity, acting on ester bonds"/>
    <property type="evidence" value="ECO:0007669"/>
    <property type="project" value="InterPro"/>
</dbReference>
<dbReference type="GO" id="GO:0004536">
    <property type="term" value="F:DNA nuclease activity"/>
    <property type="evidence" value="ECO:0007669"/>
    <property type="project" value="InterPro"/>
</dbReference>
<dbReference type="InterPro" id="IPR001130">
    <property type="entry name" value="TatD-like"/>
</dbReference>
<dbReference type="FunFam" id="3.20.20.140:FF:000005">
    <property type="entry name" value="TatD family hydrolase"/>
    <property type="match status" value="1"/>
</dbReference>
<dbReference type="PANTHER" id="PTHR46124">
    <property type="entry name" value="D-AMINOACYL-TRNA DEACYLASE"/>
    <property type="match status" value="1"/>
</dbReference>
<feature type="binding site" evidence="4">
    <location>
        <position position="93"/>
    </location>
    <ligand>
        <name>a divalent metal cation</name>
        <dbReference type="ChEBI" id="CHEBI:60240"/>
        <label>1</label>
    </ligand>
</feature>
<evidence type="ECO:0000313" key="6">
    <source>
        <dbReference type="Proteomes" id="UP000262073"/>
    </source>
</evidence>
<dbReference type="KEGG" id="salm:D0Y50_13075"/>
<dbReference type="PANTHER" id="PTHR46124:SF3">
    <property type="entry name" value="HYDROLASE"/>
    <property type="match status" value="1"/>
</dbReference>
<reference evidence="5 6" key="1">
    <citation type="submission" date="2018-08" db="EMBL/GenBank/DDBJ databases">
        <title>Salinimonas sediminis sp. nov., a piezophilic bacterium isolated from a deep-sea sediment sample from the New Britain Trench.</title>
        <authorList>
            <person name="Cao J."/>
        </authorList>
    </citation>
    <scope>NUCLEOTIDE SEQUENCE [LARGE SCALE GENOMIC DNA]</scope>
    <source>
        <strain evidence="5 6">N102</strain>
    </source>
</reference>
<evidence type="ECO:0000256" key="3">
    <source>
        <dbReference type="ARBA" id="ARBA00022801"/>
    </source>
</evidence>
<keyword evidence="6" id="KW-1185">Reference proteome</keyword>
<feature type="binding site" evidence="4">
    <location>
        <position position="152"/>
    </location>
    <ligand>
        <name>a divalent metal cation</name>
        <dbReference type="ChEBI" id="CHEBI:60240"/>
        <label>2</label>
    </ligand>
</feature>
<dbReference type="InterPro" id="IPR018228">
    <property type="entry name" value="DNase_TatD-rel_CS"/>
</dbReference>
<dbReference type="EMBL" id="CP031769">
    <property type="protein sequence ID" value="AXR08526.1"/>
    <property type="molecule type" value="Genomic_DNA"/>
</dbReference>
<accession>A0A346NSL9</accession>
<comment type="similarity">
    <text evidence="1">Belongs to the metallo-dependent hydrolases superfamily. TatD-type hydrolase family.</text>
</comment>
<keyword evidence="3" id="KW-0378">Hydrolase</keyword>
<dbReference type="OrthoDB" id="9810005at2"/>
<feature type="binding site" evidence="4">
    <location>
        <position position="5"/>
    </location>
    <ligand>
        <name>a divalent metal cation</name>
        <dbReference type="ChEBI" id="CHEBI:60240"/>
        <label>1</label>
    </ligand>
</feature>
<evidence type="ECO:0000256" key="2">
    <source>
        <dbReference type="ARBA" id="ARBA00022723"/>
    </source>
</evidence>
<dbReference type="Proteomes" id="UP000262073">
    <property type="component" value="Chromosome"/>
</dbReference>
<dbReference type="Pfam" id="PF01026">
    <property type="entry name" value="TatD_DNase"/>
    <property type="match status" value="1"/>
</dbReference>
<dbReference type="PIRSF" id="PIRSF005902">
    <property type="entry name" value="DNase_TatD"/>
    <property type="match status" value="1"/>
</dbReference>
<dbReference type="InterPro" id="IPR032466">
    <property type="entry name" value="Metal_Hydrolase"/>
</dbReference>
<gene>
    <name evidence="5" type="ORF">D0Y50_13075</name>
</gene>
<dbReference type="SUPFAM" id="SSF51556">
    <property type="entry name" value="Metallo-dependent hydrolases"/>
    <property type="match status" value="1"/>
</dbReference>
<protein>
    <submittedName>
        <fullName evidence="5">TatD family deoxyribonuclease</fullName>
    </submittedName>
</protein>
<dbReference type="NCBIfam" id="TIGR00010">
    <property type="entry name" value="YchF/TatD family DNA exonuclease"/>
    <property type="match status" value="1"/>
</dbReference>
<dbReference type="Gene3D" id="3.20.20.140">
    <property type="entry name" value="Metal-dependent hydrolases"/>
    <property type="match status" value="1"/>
</dbReference>
<dbReference type="GO" id="GO:0046872">
    <property type="term" value="F:metal ion binding"/>
    <property type="evidence" value="ECO:0007669"/>
    <property type="project" value="UniProtKB-KW"/>
</dbReference>
<evidence type="ECO:0000313" key="5">
    <source>
        <dbReference type="EMBL" id="AXR08526.1"/>
    </source>
</evidence>
<proteinExistence type="inferred from homology"/>
<organism evidence="5 6">
    <name type="scientific">Salinimonas sediminis</name>
    <dbReference type="NCBI Taxonomy" id="2303538"/>
    <lineage>
        <taxon>Bacteria</taxon>
        <taxon>Pseudomonadati</taxon>
        <taxon>Pseudomonadota</taxon>
        <taxon>Gammaproteobacteria</taxon>
        <taxon>Alteromonadales</taxon>
        <taxon>Alteromonadaceae</taxon>
        <taxon>Alteromonas/Salinimonas group</taxon>
        <taxon>Salinimonas</taxon>
    </lineage>
</organism>
<dbReference type="GO" id="GO:0005829">
    <property type="term" value="C:cytosol"/>
    <property type="evidence" value="ECO:0007669"/>
    <property type="project" value="TreeGrafter"/>
</dbReference>